<dbReference type="Proteomes" id="UP000244336">
    <property type="component" value="Chromosome 6"/>
</dbReference>
<name>A0A2T7D5V7_9POAL</name>
<evidence type="ECO:0000256" key="1">
    <source>
        <dbReference type="SAM" id="MobiDB-lite"/>
    </source>
</evidence>
<organism evidence="3 4">
    <name type="scientific">Panicum hallii var. hallii</name>
    <dbReference type="NCBI Taxonomy" id="1504633"/>
    <lineage>
        <taxon>Eukaryota</taxon>
        <taxon>Viridiplantae</taxon>
        <taxon>Streptophyta</taxon>
        <taxon>Embryophyta</taxon>
        <taxon>Tracheophyta</taxon>
        <taxon>Spermatophyta</taxon>
        <taxon>Magnoliopsida</taxon>
        <taxon>Liliopsida</taxon>
        <taxon>Poales</taxon>
        <taxon>Poaceae</taxon>
        <taxon>PACMAD clade</taxon>
        <taxon>Panicoideae</taxon>
        <taxon>Panicodae</taxon>
        <taxon>Paniceae</taxon>
        <taxon>Panicinae</taxon>
        <taxon>Panicum</taxon>
        <taxon>Panicum sect. Panicum</taxon>
    </lineage>
</organism>
<sequence length="152" mass="15738">MGGEAGGFRARMEHYLYSGEKKHVLAGIAIFAAVFGVPWYYMAREDLVCCEQANCPGSRSRVRRAGQRQPVWGSGAGQPRPARGAAAAVAGSQRRPARGAASGVGERRWAAAAGAPGSGGRCGGAASGTGEQQRAGASGAEQRQFFLVVESR</sequence>
<dbReference type="AlphaFoldDB" id="A0A2T7D5V7"/>
<dbReference type="Gramene" id="PUZ50959">
    <property type="protein sequence ID" value="PUZ50959"/>
    <property type="gene ID" value="GQ55_6G120700"/>
</dbReference>
<accession>A0A2T7D5V7</accession>
<dbReference type="EMBL" id="CM009754">
    <property type="protein sequence ID" value="PUZ50959.1"/>
    <property type="molecule type" value="Genomic_DNA"/>
</dbReference>
<feature type="transmembrane region" description="Helical" evidence="2">
    <location>
        <begin position="24"/>
        <end position="42"/>
    </location>
</feature>
<dbReference type="PANTHER" id="PTHR35990:SF1">
    <property type="entry name" value="GAG1AT PROTEIN"/>
    <property type="match status" value="1"/>
</dbReference>
<dbReference type="STRING" id="1504633.A0A2T7D5V7"/>
<keyword evidence="2" id="KW-1133">Transmembrane helix</keyword>
<feature type="compositionally biased region" description="Low complexity" evidence="1">
    <location>
        <begin position="77"/>
        <end position="94"/>
    </location>
</feature>
<evidence type="ECO:0000313" key="4">
    <source>
        <dbReference type="Proteomes" id="UP000244336"/>
    </source>
</evidence>
<keyword evidence="2" id="KW-0812">Transmembrane</keyword>
<dbReference type="OrthoDB" id="1881135at2759"/>
<feature type="region of interest" description="Disordered" evidence="1">
    <location>
        <begin position="57"/>
        <end position="143"/>
    </location>
</feature>
<protein>
    <submittedName>
        <fullName evidence="3">Uncharacterized protein</fullName>
    </submittedName>
</protein>
<keyword evidence="2" id="KW-0472">Membrane</keyword>
<gene>
    <name evidence="3" type="ORF">GQ55_6G120700</name>
</gene>
<evidence type="ECO:0000256" key="2">
    <source>
        <dbReference type="SAM" id="Phobius"/>
    </source>
</evidence>
<proteinExistence type="predicted"/>
<evidence type="ECO:0000313" key="3">
    <source>
        <dbReference type="EMBL" id="PUZ50959.1"/>
    </source>
</evidence>
<dbReference type="PANTHER" id="PTHR35990">
    <property type="entry name" value="GAG1AT PROTEIN"/>
    <property type="match status" value="1"/>
</dbReference>
<reference evidence="3 4" key="1">
    <citation type="submission" date="2018-04" db="EMBL/GenBank/DDBJ databases">
        <title>WGS assembly of Panicum hallii var. hallii HAL2.</title>
        <authorList>
            <person name="Lovell J."/>
            <person name="Jenkins J."/>
            <person name="Lowry D."/>
            <person name="Mamidi S."/>
            <person name="Sreedasyam A."/>
            <person name="Weng X."/>
            <person name="Barry K."/>
            <person name="Bonette J."/>
            <person name="Campitelli B."/>
            <person name="Daum C."/>
            <person name="Gordon S."/>
            <person name="Gould B."/>
            <person name="Lipzen A."/>
            <person name="MacQueen A."/>
            <person name="Palacio-Mejia J."/>
            <person name="Plott C."/>
            <person name="Shakirov E."/>
            <person name="Shu S."/>
            <person name="Yoshinaga Y."/>
            <person name="Zane M."/>
            <person name="Rokhsar D."/>
            <person name="Grimwood J."/>
            <person name="Schmutz J."/>
            <person name="Juenger T."/>
        </authorList>
    </citation>
    <scope>NUCLEOTIDE SEQUENCE [LARGE SCALE GENOMIC DNA]</scope>
    <source>
        <strain evidence="4">cv. HAL2</strain>
    </source>
</reference>
<keyword evidence="4" id="KW-1185">Reference proteome</keyword>
<feature type="compositionally biased region" description="Gly residues" evidence="1">
    <location>
        <begin position="116"/>
        <end position="127"/>
    </location>
</feature>